<feature type="non-terminal residue" evidence="1">
    <location>
        <position position="1"/>
    </location>
</feature>
<dbReference type="EMBL" id="CM004483">
    <property type="protein sequence ID" value="OCT61113.1"/>
    <property type="molecule type" value="Genomic_DNA"/>
</dbReference>
<gene>
    <name evidence="1" type="ORF">XELAEV_180471404mg</name>
</gene>
<dbReference type="PANTHER" id="PTHR21557:SF2">
    <property type="entry name" value="CORDON-BLEU PROTEIN-LIKE 1"/>
    <property type="match status" value="1"/>
</dbReference>
<organism evidence="1 2">
    <name type="scientific">Xenopus laevis</name>
    <name type="common">African clawed frog</name>
    <dbReference type="NCBI Taxonomy" id="8355"/>
    <lineage>
        <taxon>Eukaryota</taxon>
        <taxon>Metazoa</taxon>
        <taxon>Chordata</taxon>
        <taxon>Craniata</taxon>
        <taxon>Vertebrata</taxon>
        <taxon>Euteleostomi</taxon>
        <taxon>Amphibia</taxon>
        <taxon>Batrachia</taxon>
        <taxon>Anura</taxon>
        <taxon>Pipoidea</taxon>
        <taxon>Pipidae</taxon>
        <taxon>Xenopodinae</taxon>
        <taxon>Xenopus</taxon>
        <taxon>Xenopus</taxon>
    </lineage>
</organism>
<dbReference type="GO" id="GO:0003785">
    <property type="term" value="F:actin monomer binding"/>
    <property type="evidence" value="ECO:0007669"/>
    <property type="project" value="InterPro"/>
</dbReference>
<reference evidence="2" key="1">
    <citation type="journal article" date="2016" name="Nature">
        <title>Genome evolution in the allotetraploid frog Xenopus laevis.</title>
        <authorList>
            <person name="Session A.M."/>
            <person name="Uno Y."/>
            <person name="Kwon T."/>
            <person name="Chapman J.A."/>
            <person name="Toyoda A."/>
            <person name="Takahashi S."/>
            <person name="Fukui A."/>
            <person name="Hikosaka A."/>
            <person name="Suzuki A."/>
            <person name="Kondo M."/>
            <person name="van Heeringen S.J."/>
            <person name="Quigley I."/>
            <person name="Heinz S."/>
            <person name="Ogino H."/>
            <person name="Ochi H."/>
            <person name="Hellsten U."/>
            <person name="Lyons J.B."/>
            <person name="Simakov O."/>
            <person name="Putnam N."/>
            <person name="Stites J."/>
            <person name="Kuroki Y."/>
            <person name="Tanaka T."/>
            <person name="Michiue T."/>
            <person name="Watanabe M."/>
            <person name="Bogdanovic O."/>
            <person name="Lister R."/>
            <person name="Georgiou G."/>
            <person name="Paranjpe S.S."/>
            <person name="van Kruijsbergen I."/>
            <person name="Shu S."/>
            <person name="Carlson J."/>
            <person name="Kinoshita T."/>
            <person name="Ohta Y."/>
            <person name="Mawaribuchi S."/>
            <person name="Jenkins J."/>
            <person name="Grimwood J."/>
            <person name="Schmutz J."/>
            <person name="Mitros T."/>
            <person name="Mozaffari S.V."/>
            <person name="Suzuki Y."/>
            <person name="Haramoto Y."/>
            <person name="Yamamoto T.S."/>
            <person name="Takagi C."/>
            <person name="Heald R."/>
            <person name="Miller K."/>
            <person name="Haudenschild C."/>
            <person name="Kitzman J."/>
            <person name="Nakayama T."/>
            <person name="Izutsu Y."/>
            <person name="Robert J."/>
            <person name="Fortriede J."/>
            <person name="Burns K."/>
            <person name="Lotay V."/>
            <person name="Karimi K."/>
            <person name="Yasuoka Y."/>
            <person name="Dichmann D.S."/>
            <person name="Flajnik M.F."/>
            <person name="Houston D.W."/>
            <person name="Shendure J."/>
            <person name="DuPasquier L."/>
            <person name="Vize P.D."/>
            <person name="Zorn A.M."/>
            <person name="Ito M."/>
            <person name="Marcotte E.M."/>
            <person name="Wallingford J.B."/>
            <person name="Ito Y."/>
            <person name="Asashima M."/>
            <person name="Ueno N."/>
            <person name="Matsuda Y."/>
            <person name="Veenstra G.J."/>
            <person name="Fujiyama A."/>
            <person name="Harland R.M."/>
            <person name="Taira M."/>
            <person name="Rokhsar D.S."/>
        </authorList>
    </citation>
    <scope>NUCLEOTIDE SEQUENCE [LARGE SCALE GENOMIC DNA]</scope>
    <source>
        <strain evidence="2">J</strain>
    </source>
</reference>
<evidence type="ECO:0000313" key="1">
    <source>
        <dbReference type="EMBL" id="OCT61113.1"/>
    </source>
</evidence>
<dbReference type="InterPro" id="IPR039895">
    <property type="entry name" value="COBL-like"/>
</dbReference>
<name>A0A974H195_XENLA</name>
<evidence type="ECO:0000313" key="2">
    <source>
        <dbReference type="Proteomes" id="UP000694892"/>
    </source>
</evidence>
<sequence>TLTAEIKYRVHSPPPLLEKKTTVSFDSSDPELTRQNLLAAIRSGEAAANLKR</sequence>
<dbReference type="AlphaFoldDB" id="A0A974H195"/>
<dbReference type="PANTHER" id="PTHR21557">
    <property type="entry name" value="CORDON-BLEU"/>
    <property type="match status" value="1"/>
</dbReference>
<feature type="non-terminal residue" evidence="1">
    <location>
        <position position="52"/>
    </location>
</feature>
<proteinExistence type="predicted"/>
<protein>
    <submittedName>
        <fullName evidence="1">Uncharacterized protein</fullName>
    </submittedName>
</protein>
<accession>A0A974H195</accession>
<dbReference type="Proteomes" id="UP000694892">
    <property type="component" value="Chromosome 9_10S"/>
</dbReference>